<dbReference type="PANTHER" id="PTHR30290">
    <property type="entry name" value="PERIPLASMIC BINDING COMPONENT OF ABC TRANSPORTER"/>
    <property type="match status" value="1"/>
</dbReference>
<dbReference type="Gene3D" id="3.10.105.10">
    <property type="entry name" value="Dipeptide-binding Protein, Domain 3"/>
    <property type="match status" value="1"/>
</dbReference>
<dbReference type="GO" id="GO:0015833">
    <property type="term" value="P:peptide transport"/>
    <property type="evidence" value="ECO:0007669"/>
    <property type="project" value="TreeGrafter"/>
</dbReference>
<sequence>MKMHRLKPTLKSLIPNLLFLLLTLSSCSKQKQEPLGKHLVIAMSHDLADLDPRNAYLSRDASLAKALYEGLTRETDQGIALALAESYTLSKDHKVYTFKLRPSVWSDGTPLTAYDFEKSIKQLYFEEFSPSIHTLLGVIKNSSAIHNAQKSLETLGIQAKDDLTLVITLEQPFPYFLTLIARPVFSPVHHTLRESYKKGTPPSTYISNGPFVLKKHEHQNYLILEKNPHYYDHESVKLDRVTLKIIPDASTATKLFKSKSIDWIGSPWSAPISNEDQKVLSQEKILTYSVSSTTLLIYNLKKPLIQNKALRKAIAHAIDRKSILRLVPSGQEAVTLVPPNLSQLNLQKEISTEERQTKARAYFQEAKETLSEKELAELSILYPIDSSNSSIIAQEIQRQLKDTLGLKIKIQGMEYHCFLKKRRQGDFFIATGGWIAEYVSPVAFLSILGNPRDLTQWRNSDYEKTLEKLYLPHAYKENLKRAEMIIEEETPIIPLYHGKYIYAIHPKIQNTFGSLLGHTDLKNIDILS</sequence>
<dbReference type="Pfam" id="PF00496">
    <property type="entry name" value="SBP_bac_5"/>
    <property type="match status" value="1"/>
</dbReference>
<gene>
    <name evidence="2" type="ORF">BN1224_PB1_B_01950</name>
</gene>
<accession>A0A0F7XLF0</accession>
<proteinExistence type="predicted"/>
<dbReference type="Gene3D" id="3.40.190.10">
    <property type="entry name" value="Periplasmic binding protein-like II"/>
    <property type="match status" value="1"/>
</dbReference>
<dbReference type="CDD" id="cd08504">
    <property type="entry name" value="PBP2_OppA"/>
    <property type="match status" value="1"/>
</dbReference>
<dbReference type="Gene3D" id="3.90.76.10">
    <property type="entry name" value="Dipeptide-binding Protein, Domain 1"/>
    <property type="match status" value="1"/>
</dbReference>
<protein>
    <submittedName>
        <fullName evidence="2">Dipeptide ABC transporter</fullName>
    </submittedName>
</protein>
<dbReference type="PROSITE" id="PS51257">
    <property type="entry name" value="PROKAR_LIPOPROTEIN"/>
    <property type="match status" value="1"/>
</dbReference>
<feature type="domain" description="Solute-binding protein family 5" evidence="1">
    <location>
        <begin position="81"/>
        <end position="451"/>
    </location>
</feature>
<dbReference type="SUPFAM" id="SSF53850">
    <property type="entry name" value="Periplasmic binding protein-like II"/>
    <property type="match status" value="1"/>
</dbReference>
<dbReference type="InterPro" id="IPR030678">
    <property type="entry name" value="Peptide/Ni-bd"/>
</dbReference>
<reference evidence="2" key="1">
    <citation type="submission" date="2015-05" db="EMBL/GenBank/DDBJ databases">
        <authorList>
            <person name="Rattei Thomas"/>
        </authorList>
    </citation>
    <scope>NUCLEOTIDE SEQUENCE</scope>
    <source>
        <strain evidence="2">PB1</strain>
    </source>
</reference>
<dbReference type="GO" id="GO:1904680">
    <property type="term" value="F:peptide transmembrane transporter activity"/>
    <property type="evidence" value="ECO:0007669"/>
    <property type="project" value="TreeGrafter"/>
</dbReference>
<evidence type="ECO:0000259" key="1">
    <source>
        <dbReference type="Pfam" id="PF00496"/>
    </source>
</evidence>
<dbReference type="PIRSF" id="PIRSF002741">
    <property type="entry name" value="MppA"/>
    <property type="match status" value="1"/>
</dbReference>
<dbReference type="PANTHER" id="PTHR30290:SF83">
    <property type="entry name" value="ABC TRANSPORTER SUBSTRATE-BINDING PROTEIN"/>
    <property type="match status" value="1"/>
</dbReference>
<dbReference type="InterPro" id="IPR039424">
    <property type="entry name" value="SBP_5"/>
</dbReference>
<dbReference type="EMBL" id="LN847240">
    <property type="protein sequence ID" value="CRI50226.1"/>
    <property type="molecule type" value="Genomic_DNA"/>
</dbReference>
<name>A0A0F7XLF0_CHLPN</name>
<organism evidence="2">
    <name type="scientific">Chlamydia pneumoniae</name>
    <name type="common">Chlamydophila pneumoniae</name>
    <dbReference type="NCBI Taxonomy" id="83558"/>
    <lineage>
        <taxon>Bacteria</taxon>
        <taxon>Pseudomonadati</taxon>
        <taxon>Chlamydiota</taxon>
        <taxon>Chlamydiia</taxon>
        <taxon>Chlamydiales</taxon>
        <taxon>Chlamydiaceae</taxon>
        <taxon>Chlamydia/Chlamydophila group</taxon>
        <taxon>Chlamydia</taxon>
    </lineage>
</organism>
<dbReference type="GO" id="GO:0030288">
    <property type="term" value="C:outer membrane-bounded periplasmic space"/>
    <property type="evidence" value="ECO:0007669"/>
    <property type="project" value="UniProtKB-ARBA"/>
</dbReference>
<evidence type="ECO:0000313" key="2">
    <source>
        <dbReference type="EMBL" id="CRI50226.1"/>
    </source>
</evidence>
<dbReference type="AlphaFoldDB" id="A0A0F7XLF0"/>
<dbReference type="GO" id="GO:0043190">
    <property type="term" value="C:ATP-binding cassette (ABC) transporter complex"/>
    <property type="evidence" value="ECO:0007669"/>
    <property type="project" value="InterPro"/>
</dbReference>
<dbReference type="InterPro" id="IPR000914">
    <property type="entry name" value="SBP_5_dom"/>
</dbReference>